<protein>
    <recommendedName>
        <fullName evidence="2">DUF6268 domain-containing protein</fullName>
    </recommendedName>
</protein>
<dbReference type="Proteomes" id="UP000318833">
    <property type="component" value="Unassembled WGS sequence"/>
</dbReference>
<feature type="domain" description="DUF6268" evidence="2">
    <location>
        <begin position="76"/>
        <end position="291"/>
    </location>
</feature>
<evidence type="ECO:0000313" key="3">
    <source>
        <dbReference type="EMBL" id="TSE08583.1"/>
    </source>
</evidence>
<dbReference type="InterPro" id="IPR046235">
    <property type="entry name" value="DUF6268"/>
</dbReference>
<name>A0A554VKM8_9FLAO</name>
<organism evidence="3 4">
    <name type="scientific">Aquimarina algiphila</name>
    <dbReference type="NCBI Taxonomy" id="2047982"/>
    <lineage>
        <taxon>Bacteria</taxon>
        <taxon>Pseudomonadati</taxon>
        <taxon>Bacteroidota</taxon>
        <taxon>Flavobacteriia</taxon>
        <taxon>Flavobacteriales</taxon>
        <taxon>Flavobacteriaceae</taxon>
        <taxon>Aquimarina</taxon>
    </lineage>
</organism>
<gene>
    <name evidence="3" type="ORF">FOF46_11535</name>
</gene>
<dbReference type="AlphaFoldDB" id="A0A554VKM8"/>
<reference evidence="3 4" key="1">
    <citation type="submission" date="2019-07" db="EMBL/GenBank/DDBJ databases">
        <title>The draft genome sequence of Aquimarina algiphila M91.</title>
        <authorList>
            <person name="Meng X."/>
        </authorList>
    </citation>
    <scope>NUCLEOTIDE SEQUENCE [LARGE SCALE GENOMIC DNA]</scope>
    <source>
        <strain evidence="3 4">M91</strain>
    </source>
</reference>
<sequence>MQRCLKYIVLVFGVGNVLWAQNPDMEVAGFEYTVIPGLGEVGIEKYTANLNFGKKFNKSVLGFGASYDSYNFMFNNAAIDFDTQSYETIHTIKTRLFYRYSINNSWFATVLFSPSLSSNLEGSLSSEDLIMSSAATVSKSWDNETKSSVLTFGISFGTAFGKPQFIPVISYQKMINTQWSYNLGIPQTKLNYSFDLRHKVSISASFKGLFGNISSTMNFKDLGNLTDTKLQYNALDTSVEYNYRIQPNWTTVIRIGYSPWNQLKILDKENKEIYDFEIDNTVFISMGLKFNLNK</sequence>
<keyword evidence="4" id="KW-1185">Reference proteome</keyword>
<feature type="chain" id="PRO_5021916965" description="DUF6268 domain-containing protein" evidence="1">
    <location>
        <begin position="21"/>
        <end position="294"/>
    </location>
</feature>
<proteinExistence type="predicted"/>
<evidence type="ECO:0000256" key="1">
    <source>
        <dbReference type="SAM" id="SignalP"/>
    </source>
</evidence>
<feature type="signal peptide" evidence="1">
    <location>
        <begin position="1"/>
        <end position="20"/>
    </location>
</feature>
<evidence type="ECO:0000313" key="4">
    <source>
        <dbReference type="Proteomes" id="UP000318833"/>
    </source>
</evidence>
<keyword evidence="1" id="KW-0732">Signal</keyword>
<evidence type="ECO:0000259" key="2">
    <source>
        <dbReference type="Pfam" id="PF19783"/>
    </source>
</evidence>
<dbReference type="RefSeq" id="WP_143916558.1">
    <property type="nucleotide sequence ID" value="NZ_CANMIK010000021.1"/>
</dbReference>
<dbReference type="OrthoDB" id="1452157at2"/>
<dbReference type="EMBL" id="VLNR01000021">
    <property type="protein sequence ID" value="TSE08583.1"/>
    <property type="molecule type" value="Genomic_DNA"/>
</dbReference>
<accession>A0A554VKM8</accession>
<comment type="caution">
    <text evidence="3">The sequence shown here is derived from an EMBL/GenBank/DDBJ whole genome shotgun (WGS) entry which is preliminary data.</text>
</comment>
<dbReference type="Pfam" id="PF19783">
    <property type="entry name" value="DUF6268"/>
    <property type="match status" value="1"/>
</dbReference>